<protein>
    <submittedName>
        <fullName evidence="1">Uncharacterized protein</fullName>
    </submittedName>
</protein>
<dbReference type="AlphaFoldDB" id="A0A517NDW6"/>
<proteinExistence type="predicted"/>
<dbReference type="RefSeq" id="WP_218933323.1">
    <property type="nucleotide sequence ID" value="NZ_CP036525.1"/>
</dbReference>
<organism evidence="1 2">
    <name type="scientific">Rubripirellula lacrimiformis</name>
    <dbReference type="NCBI Taxonomy" id="1930273"/>
    <lineage>
        <taxon>Bacteria</taxon>
        <taxon>Pseudomonadati</taxon>
        <taxon>Planctomycetota</taxon>
        <taxon>Planctomycetia</taxon>
        <taxon>Pirellulales</taxon>
        <taxon>Pirellulaceae</taxon>
        <taxon>Rubripirellula</taxon>
    </lineage>
</organism>
<gene>
    <name evidence="1" type="ORF">K227x_37240</name>
</gene>
<dbReference type="KEGG" id="rlc:K227x_37240"/>
<reference evidence="1 2" key="1">
    <citation type="submission" date="2019-02" db="EMBL/GenBank/DDBJ databases">
        <title>Deep-cultivation of Planctomycetes and their phenomic and genomic characterization uncovers novel biology.</title>
        <authorList>
            <person name="Wiegand S."/>
            <person name="Jogler M."/>
            <person name="Boedeker C."/>
            <person name="Pinto D."/>
            <person name="Vollmers J."/>
            <person name="Rivas-Marin E."/>
            <person name="Kohn T."/>
            <person name="Peeters S.H."/>
            <person name="Heuer A."/>
            <person name="Rast P."/>
            <person name="Oberbeckmann S."/>
            <person name="Bunk B."/>
            <person name="Jeske O."/>
            <person name="Meyerdierks A."/>
            <person name="Storesund J.E."/>
            <person name="Kallscheuer N."/>
            <person name="Luecker S."/>
            <person name="Lage O.M."/>
            <person name="Pohl T."/>
            <person name="Merkel B.J."/>
            <person name="Hornburger P."/>
            <person name="Mueller R.-W."/>
            <person name="Bruemmer F."/>
            <person name="Labrenz M."/>
            <person name="Spormann A.M."/>
            <person name="Op den Camp H."/>
            <person name="Overmann J."/>
            <person name="Amann R."/>
            <person name="Jetten M.S.M."/>
            <person name="Mascher T."/>
            <person name="Medema M.H."/>
            <person name="Devos D.P."/>
            <person name="Kaster A.-K."/>
            <person name="Ovreas L."/>
            <person name="Rohde M."/>
            <person name="Galperin M.Y."/>
            <person name="Jogler C."/>
        </authorList>
    </citation>
    <scope>NUCLEOTIDE SEQUENCE [LARGE SCALE GENOMIC DNA]</scope>
    <source>
        <strain evidence="1 2">K22_7</strain>
    </source>
</reference>
<evidence type="ECO:0000313" key="1">
    <source>
        <dbReference type="EMBL" id="QDT05324.1"/>
    </source>
</evidence>
<sequence length="58" mass="6185">MKTFYVATLARYVLVDAADEAEAASLGQDSLHALYADLRAKHGRDCHGALEKGPPVGN</sequence>
<accession>A0A517NDW6</accession>
<name>A0A517NDW6_9BACT</name>
<evidence type="ECO:0000313" key="2">
    <source>
        <dbReference type="Proteomes" id="UP000318538"/>
    </source>
</evidence>
<dbReference type="Proteomes" id="UP000318538">
    <property type="component" value="Chromosome"/>
</dbReference>
<keyword evidence="2" id="KW-1185">Reference proteome</keyword>
<dbReference type="EMBL" id="CP036525">
    <property type="protein sequence ID" value="QDT05324.1"/>
    <property type="molecule type" value="Genomic_DNA"/>
</dbReference>